<keyword evidence="4" id="KW-1185">Reference proteome</keyword>
<comment type="caution">
    <text evidence="3">The sequence shown here is derived from an EMBL/GenBank/DDBJ whole genome shotgun (WGS) entry which is preliminary data.</text>
</comment>
<feature type="compositionally biased region" description="Basic and acidic residues" evidence="2">
    <location>
        <begin position="186"/>
        <end position="211"/>
    </location>
</feature>
<feature type="coiled-coil region" evidence="1">
    <location>
        <begin position="71"/>
        <end position="98"/>
    </location>
</feature>
<organism evidence="3 4">
    <name type="scientific">Extremus antarcticus</name>
    <dbReference type="NCBI Taxonomy" id="702011"/>
    <lineage>
        <taxon>Eukaryota</taxon>
        <taxon>Fungi</taxon>
        <taxon>Dikarya</taxon>
        <taxon>Ascomycota</taxon>
        <taxon>Pezizomycotina</taxon>
        <taxon>Dothideomycetes</taxon>
        <taxon>Dothideomycetidae</taxon>
        <taxon>Mycosphaerellales</taxon>
        <taxon>Extremaceae</taxon>
        <taxon>Extremus</taxon>
    </lineage>
</organism>
<dbReference type="AlphaFoldDB" id="A0AAJ0GGX9"/>
<evidence type="ECO:0000256" key="1">
    <source>
        <dbReference type="SAM" id="Coils"/>
    </source>
</evidence>
<name>A0AAJ0GGX9_9PEZI</name>
<gene>
    <name evidence="3" type="ORF">LTR09_001510</name>
</gene>
<dbReference type="Proteomes" id="UP001271007">
    <property type="component" value="Unassembled WGS sequence"/>
</dbReference>
<dbReference type="EMBL" id="JAWDJX010000003">
    <property type="protein sequence ID" value="KAK3057328.1"/>
    <property type="molecule type" value="Genomic_DNA"/>
</dbReference>
<protein>
    <submittedName>
        <fullName evidence="3">Uncharacterized protein</fullName>
    </submittedName>
</protein>
<accession>A0AAJ0GGX9</accession>
<keyword evidence="1" id="KW-0175">Coiled coil</keyword>
<evidence type="ECO:0000256" key="2">
    <source>
        <dbReference type="SAM" id="MobiDB-lite"/>
    </source>
</evidence>
<proteinExistence type="predicted"/>
<evidence type="ECO:0000313" key="3">
    <source>
        <dbReference type="EMBL" id="KAK3057328.1"/>
    </source>
</evidence>
<reference evidence="3" key="1">
    <citation type="submission" date="2023-04" db="EMBL/GenBank/DDBJ databases">
        <title>Black Yeasts Isolated from many extreme environments.</title>
        <authorList>
            <person name="Coleine C."/>
            <person name="Stajich J.E."/>
            <person name="Selbmann L."/>
        </authorList>
    </citation>
    <scope>NUCLEOTIDE SEQUENCE</scope>
    <source>
        <strain evidence="3">CCFEE 5312</strain>
    </source>
</reference>
<evidence type="ECO:0000313" key="4">
    <source>
        <dbReference type="Proteomes" id="UP001271007"/>
    </source>
</evidence>
<feature type="region of interest" description="Disordered" evidence="2">
    <location>
        <begin position="159"/>
        <end position="211"/>
    </location>
</feature>
<sequence>MSTSRKRGRAAKGLEEEHIPLLELVNELRREKKELKAKAFAYARHKKDAEKGMIAFGNRLGAERDVVDEGVKKLKDRVGSLQEEIARVASELEGITRECNALEQFDLSLFNLQNSAPCSPNMGLKPSKGELNEPNLDPVKKVVNDLGRELINLKKEAPPADKKVVDKPAPMPPRIASGYGYRSQKKPQEEATDKIPTKREAWEAKADGVGSRAHELVDELMTAVEGLQDLSRDCEKVHGAK</sequence>